<accession>A0ABS8WCT8</accession>
<organism evidence="3 4">
    <name type="scientific">Motilimonas cestriensis</name>
    <dbReference type="NCBI Taxonomy" id="2742685"/>
    <lineage>
        <taxon>Bacteria</taxon>
        <taxon>Pseudomonadati</taxon>
        <taxon>Pseudomonadota</taxon>
        <taxon>Gammaproteobacteria</taxon>
        <taxon>Alteromonadales</taxon>
        <taxon>Alteromonadales genera incertae sedis</taxon>
        <taxon>Motilimonas</taxon>
    </lineage>
</organism>
<dbReference type="PANTHER" id="PTHR43597:SF5">
    <property type="entry name" value="SUFE-LIKE PROTEIN 2, CHLOROPLASTIC"/>
    <property type="match status" value="1"/>
</dbReference>
<name>A0ABS8WCT8_9GAMM</name>
<dbReference type="EMBL" id="JAIMJA010000026">
    <property type="protein sequence ID" value="MCE2596859.1"/>
    <property type="molecule type" value="Genomic_DNA"/>
</dbReference>
<protein>
    <submittedName>
        <fullName evidence="3">Cysteine desulfurase sulfur acceptor subunit CsdE</fullName>
        <ecNumber evidence="3">2.8.1.7</ecNumber>
    </submittedName>
</protein>
<evidence type="ECO:0000313" key="4">
    <source>
        <dbReference type="Proteomes" id="UP001201273"/>
    </source>
</evidence>
<keyword evidence="3" id="KW-0808">Transferase</keyword>
<dbReference type="InterPro" id="IPR003808">
    <property type="entry name" value="Fe-S_metab-assoc_dom"/>
</dbReference>
<feature type="domain" description="Fe-S metabolism associated" evidence="2">
    <location>
        <begin position="22"/>
        <end position="139"/>
    </location>
</feature>
<dbReference type="Proteomes" id="UP001201273">
    <property type="component" value="Unassembled WGS sequence"/>
</dbReference>
<dbReference type="InterPro" id="IPR017763">
    <property type="entry name" value="Cysteine_desulfurase_CsdE"/>
</dbReference>
<keyword evidence="4" id="KW-1185">Reference proteome</keyword>
<comment type="caution">
    <text evidence="3">The sequence shown here is derived from an EMBL/GenBank/DDBJ whole genome shotgun (WGS) entry which is preliminary data.</text>
</comment>
<reference evidence="3 4" key="1">
    <citation type="journal article" date="2022" name="Environ. Microbiol. Rep.">
        <title>Eco-phylogenetic analyses reveal divergent evolution of vitamin B12 metabolism in the marine bacterial family 'Psychromonadaceae'.</title>
        <authorList>
            <person name="Jin X."/>
            <person name="Yang Y."/>
            <person name="Cao H."/>
            <person name="Gao B."/>
            <person name="Zhao Z."/>
        </authorList>
    </citation>
    <scope>NUCLEOTIDE SEQUENCE [LARGE SCALE GENOMIC DNA]</scope>
    <source>
        <strain evidence="3 4">MKS20</strain>
    </source>
</reference>
<dbReference type="Pfam" id="PF02657">
    <property type="entry name" value="SufE"/>
    <property type="match status" value="1"/>
</dbReference>
<gene>
    <name evidence="3" type="primary">csdE</name>
    <name evidence="3" type="ORF">K6Y31_18955</name>
</gene>
<dbReference type="Gene3D" id="3.90.1010.10">
    <property type="match status" value="1"/>
</dbReference>
<evidence type="ECO:0000259" key="2">
    <source>
        <dbReference type="Pfam" id="PF02657"/>
    </source>
</evidence>
<evidence type="ECO:0000313" key="3">
    <source>
        <dbReference type="EMBL" id="MCE2596859.1"/>
    </source>
</evidence>
<dbReference type="SUPFAM" id="SSF82649">
    <property type="entry name" value="SufE/NifU"/>
    <property type="match status" value="1"/>
</dbReference>
<dbReference type="PANTHER" id="PTHR43597">
    <property type="entry name" value="SULFUR ACCEPTOR PROTEIN CSDE"/>
    <property type="match status" value="1"/>
</dbReference>
<dbReference type="EC" id="2.8.1.7" evidence="3"/>
<dbReference type="NCBIfam" id="TIGR03391">
    <property type="entry name" value="FeS_syn_CsdE"/>
    <property type="match status" value="1"/>
</dbReference>
<sequence>MPNQLVPNLFGNEISSDDVLDLFAQQSGWEARYRQIIVLGKQLSELPQVFKNEEHQVDGCESAAWLVSREQAGVWQFYVASDTRIVNGLLAIVLAAYNGKTANQINDFDIESYFDQLGLSKQLSPSRANGLHAVVQAIKGVAV</sequence>
<dbReference type="RefSeq" id="WP_233054614.1">
    <property type="nucleotide sequence ID" value="NZ_JAIMJA010000026.1"/>
</dbReference>
<dbReference type="GO" id="GO:0031071">
    <property type="term" value="F:cysteine desulfurase activity"/>
    <property type="evidence" value="ECO:0007669"/>
    <property type="project" value="UniProtKB-EC"/>
</dbReference>
<evidence type="ECO:0000256" key="1">
    <source>
        <dbReference type="ARBA" id="ARBA00010282"/>
    </source>
</evidence>
<comment type="similarity">
    <text evidence="1">Belongs to the SufE family.</text>
</comment>
<proteinExistence type="inferred from homology"/>